<protein>
    <recommendedName>
        <fullName evidence="9">RNA polymerase sigma-54 factor</fullName>
    </recommendedName>
</protein>
<dbReference type="InterPro" id="IPR038709">
    <property type="entry name" value="RpoN_core-bd_sf"/>
</dbReference>
<comment type="function">
    <text evidence="9">Sigma factors are initiation factors that promote the attachment of RNA polymerase to specific initiation sites and are then released.</text>
</comment>
<evidence type="ECO:0000313" key="13">
    <source>
        <dbReference type="EMBL" id="MEC5385235.1"/>
    </source>
</evidence>
<evidence type="ECO:0000256" key="9">
    <source>
        <dbReference type="PIRNR" id="PIRNR000774"/>
    </source>
</evidence>
<dbReference type="InterPro" id="IPR000394">
    <property type="entry name" value="RNA_pol_sigma_54"/>
</dbReference>
<evidence type="ECO:0000256" key="6">
    <source>
        <dbReference type="ARBA" id="ARBA00023082"/>
    </source>
</evidence>
<dbReference type="Pfam" id="PF00309">
    <property type="entry name" value="Sigma54_AID"/>
    <property type="match status" value="1"/>
</dbReference>
<evidence type="ECO:0000256" key="4">
    <source>
        <dbReference type="ARBA" id="ARBA00022695"/>
    </source>
</evidence>
<dbReference type="EMBL" id="JAYXHS010000001">
    <property type="protein sequence ID" value="MEC5385235.1"/>
    <property type="molecule type" value="Genomic_DNA"/>
</dbReference>
<dbReference type="RefSeq" id="WP_327598195.1">
    <property type="nucleotide sequence ID" value="NZ_JAYXHS010000001.1"/>
</dbReference>
<dbReference type="InterPro" id="IPR007634">
    <property type="entry name" value="RNA_pol_sigma_54_DNA-bd"/>
</dbReference>
<keyword evidence="3 9" id="KW-0808">Transferase</keyword>
<evidence type="ECO:0000256" key="10">
    <source>
        <dbReference type="SAM" id="MobiDB-lite"/>
    </source>
</evidence>
<keyword evidence="8 9" id="KW-0804">Transcription</keyword>
<evidence type="ECO:0000259" key="12">
    <source>
        <dbReference type="Pfam" id="PF04963"/>
    </source>
</evidence>
<dbReference type="NCBIfam" id="NF004598">
    <property type="entry name" value="PRK05932.1-5"/>
    <property type="match status" value="1"/>
</dbReference>
<keyword evidence="14" id="KW-1185">Reference proteome</keyword>
<dbReference type="PROSITE" id="PS00718">
    <property type="entry name" value="SIGMA54_2"/>
    <property type="match status" value="1"/>
</dbReference>
<evidence type="ECO:0000256" key="3">
    <source>
        <dbReference type="ARBA" id="ARBA00022679"/>
    </source>
</evidence>
<evidence type="ECO:0000256" key="5">
    <source>
        <dbReference type="ARBA" id="ARBA00023015"/>
    </source>
</evidence>
<sequence length="503" mass="55894">MKPSLQLRLSQHLALTPQLQQSIRLLQLSTLELNSEIEKMLLDNPLLEREGGDDEGGEPAPAVELAGTETVAAETDFTAERIASMDEGDFEPATTVEMPDTITEAYDSVSDDDIGEAAEWRSEAGSGSKSNDGDDDSDFQEYQTTATSLRDHLDGQVALMPLSDRDRALVRLIIEALEEDGYLAQTLEELLPVIPEEWEIELEELVTALRHVQHFDPVGVGARSLQECLLLQLKAMPKAATRDLACGIVEHCLENLAARDFVKIRRRLGCDDDGLKAAHALILSLNPHPGSAFTPLDARYIVPDVIVRKYRGAWTANLNPEAMPKLRIHRVYADILHQNRGINGSLSNQLQEAKWLIKNVQQRFDTILRVSQAIVERQRQFFDHGEVAMRPLTLREIAEELELHESTVSRVTTQKYMATTKGIFELKYFFGSHVSTDTGGACSATAIRALIRQMVAGEDGKKPLSDAKIAEMLGQQGIVVARRTIAKYRESLNIPPVSQRKSI</sequence>
<dbReference type="PRINTS" id="PR00045">
    <property type="entry name" value="SIGMA54FCT"/>
</dbReference>
<dbReference type="NCBIfam" id="NF004595">
    <property type="entry name" value="PRK05932.1-2"/>
    <property type="match status" value="1"/>
</dbReference>
<feature type="domain" description="RNA polymerase sigma factor 54 core-binding" evidence="12">
    <location>
        <begin position="139"/>
        <end position="332"/>
    </location>
</feature>
<dbReference type="PANTHER" id="PTHR32248:SF4">
    <property type="entry name" value="RNA POLYMERASE SIGMA-54 FACTOR"/>
    <property type="match status" value="1"/>
</dbReference>
<dbReference type="NCBIfam" id="TIGR02395">
    <property type="entry name" value="rpoN_sigma"/>
    <property type="match status" value="1"/>
</dbReference>
<organism evidence="13 14">
    <name type="scientific">Uliginosibacterium silvisoli</name>
    <dbReference type="NCBI Taxonomy" id="3114758"/>
    <lineage>
        <taxon>Bacteria</taxon>
        <taxon>Pseudomonadati</taxon>
        <taxon>Pseudomonadota</taxon>
        <taxon>Betaproteobacteria</taxon>
        <taxon>Rhodocyclales</taxon>
        <taxon>Zoogloeaceae</taxon>
        <taxon>Uliginosibacterium</taxon>
    </lineage>
</organism>
<evidence type="ECO:0000259" key="11">
    <source>
        <dbReference type="Pfam" id="PF04552"/>
    </source>
</evidence>
<dbReference type="NCBIfam" id="NF009118">
    <property type="entry name" value="PRK12469.1"/>
    <property type="match status" value="1"/>
</dbReference>
<dbReference type="Pfam" id="PF04552">
    <property type="entry name" value="Sigma54_DBD"/>
    <property type="match status" value="1"/>
</dbReference>
<dbReference type="GO" id="GO:0003899">
    <property type="term" value="F:DNA-directed RNA polymerase activity"/>
    <property type="evidence" value="ECO:0007669"/>
    <property type="project" value="UniProtKB-EC"/>
</dbReference>
<keyword evidence="7 9" id="KW-0238">DNA-binding</keyword>
<keyword evidence="2 9" id="KW-0240">DNA-directed RNA polymerase</keyword>
<dbReference type="PROSITE" id="PS50044">
    <property type="entry name" value="SIGMA54_3"/>
    <property type="match status" value="1"/>
</dbReference>
<dbReference type="Pfam" id="PF04963">
    <property type="entry name" value="Sigma54_CBD"/>
    <property type="match status" value="1"/>
</dbReference>
<dbReference type="Gene3D" id="1.10.10.1330">
    <property type="entry name" value="RNA polymerase sigma-54 factor, core-binding domain"/>
    <property type="match status" value="1"/>
</dbReference>
<dbReference type="InterPro" id="IPR007046">
    <property type="entry name" value="RNA_pol_sigma_54_core-bd"/>
</dbReference>
<feature type="domain" description="RNA polymerase sigma factor 54 DNA-binding" evidence="11">
    <location>
        <begin position="346"/>
        <end position="501"/>
    </location>
</feature>
<accession>A0ABU6K1Z2</accession>
<evidence type="ECO:0000256" key="8">
    <source>
        <dbReference type="ARBA" id="ARBA00023163"/>
    </source>
</evidence>
<gene>
    <name evidence="13" type="ORF">VVD49_05840</name>
</gene>
<comment type="caution">
    <text evidence="13">The sequence shown here is derived from an EMBL/GenBank/DDBJ whole genome shotgun (WGS) entry which is preliminary data.</text>
</comment>
<dbReference type="PANTHER" id="PTHR32248">
    <property type="entry name" value="RNA POLYMERASE SIGMA-54 FACTOR"/>
    <property type="match status" value="1"/>
</dbReference>
<keyword evidence="4 9" id="KW-0548">Nucleotidyltransferase</keyword>
<dbReference type="PIRSF" id="PIRSF000774">
    <property type="entry name" value="RpoN"/>
    <property type="match status" value="1"/>
</dbReference>
<proteinExistence type="inferred from homology"/>
<keyword evidence="6 9" id="KW-0731">Sigma factor</keyword>
<evidence type="ECO:0000256" key="7">
    <source>
        <dbReference type="ARBA" id="ARBA00023125"/>
    </source>
</evidence>
<evidence type="ECO:0000256" key="1">
    <source>
        <dbReference type="ARBA" id="ARBA00008798"/>
    </source>
</evidence>
<name>A0ABU6K1Z2_9RHOO</name>
<dbReference type="Proteomes" id="UP001331561">
    <property type="component" value="Unassembled WGS sequence"/>
</dbReference>
<evidence type="ECO:0000313" key="14">
    <source>
        <dbReference type="Proteomes" id="UP001331561"/>
    </source>
</evidence>
<dbReference type="PROSITE" id="PS00717">
    <property type="entry name" value="SIGMA54_1"/>
    <property type="match status" value="1"/>
</dbReference>
<keyword evidence="5 9" id="KW-0805">Transcription regulation</keyword>
<feature type="region of interest" description="Disordered" evidence="10">
    <location>
        <begin position="119"/>
        <end position="139"/>
    </location>
</feature>
<reference evidence="13 14" key="1">
    <citation type="submission" date="2024-01" db="EMBL/GenBank/DDBJ databases">
        <title>Uliginosibacterium soil sp. nov.</title>
        <authorList>
            <person name="Lv Y."/>
        </authorList>
    </citation>
    <scope>NUCLEOTIDE SEQUENCE [LARGE SCALE GENOMIC DNA]</scope>
    <source>
        <strain evidence="13 14">H3</strain>
    </source>
</reference>
<comment type="similarity">
    <text evidence="1 9">Belongs to the sigma-54 factor family.</text>
</comment>
<dbReference type="Gene3D" id="1.10.10.60">
    <property type="entry name" value="Homeodomain-like"/>
    <property type="match status" value="1"/>
</dbReference>
<evidence type="ECO:0000256" key="2">
    <source>
        <dbReference type="ARBA" id="ARBA00022478"/>
    </source>
</evidence>